<dbReference type="Pfam" id="PF00586">
    <property type="entry name" value="AIRS"/>
    <property type="match status" value="1"/>
</dbReference>
<dbReference type="Gene3D" id="3.90.650.10">
    <property type="entry name" value="PurM-like C-terminal domain"/>
    <property type="match status" value="1"/>
</dbReference>
<evidence type="ECO:0000313" key="5">
    <source>
        <dbReference type="Proteomes" id="UP000278475"/>
    </source>
</evidence>
<feature type="domain" description="PurM-like C-terminal" evidence="3">
    <location>
        <begin position="151"/>
        <end position="309"/>
    </location>
</feature>
<evidence type="ECO:0000259" key="2">
    <source>
        <dbReference type="Pfam" id="PF00586"/>
    </source>
</evidence>
<dbReference type="InterPro" id="IPR010918">
    <property type="entry name" value="PurM-like_C_dom"/>
</dbReference>
<dbReference type="Pfam" id="PF02769">
    <property type="entry name" value="AIRS_C"/>
    <property type="match status" value="1"/>
</dbReference>
<dbReference type="AlphaFoldDB" id="A0A497ES58"/>
<feature type="domain" description="PurM-like N-terminal" evidence="2">
    <location>
        <begin position="33"/>
        <end position="139"/>
    </location>
</feature>
<dbReference type="EMBL" id="QMQV01000011">
    <property type="protein sequence ID" value="RLE50193.1"/>
    <property type="molecule type" value="Genomic_DNA"/>
</dbReference>
<protein>
    <submittedName>
        <fullName evidence="4">Hydrogenase</fullName>
    </submittedName>
</protein>
<dbReference type="InterPro" id="IPR036921">
    <property type="entry name" value="PurM-like_N_sf"/>
</dbReference>
<organism evidence="4 5">
    <name type="scientific">Thermoproteota archaeon</name>
    <dbReference type="NCBI Taxonomy" id="2056631"/>
    <lineage>
        <taxon>Archaea</taxon>
        <taxon>Thermoproteota</taxon>
    </lineage>
</organism>
<dbReference type="SUPFAM" id="SSF56042">
    <property type="entry name" value="PurM C-terminal domain-like"/>
    <property type="match status" value="1"/>
</dbReference>
<dbReference type="PANTHER" id="PTHR30303:SF4">
    <property type="entry name" value="HYDROGENASE EXPRESSION_FORMATION PROTEIN HYPE"/>
    <property type="match status" value="1"/>
</dbReference>
<dbReference type="InterPro" id="IPR011854">
    <property type="entry name" value="HypE"/>
</dbReference>
<dbReference type="InterPro" id="IPR016188">
    <property type="entry name" value="PurM-like_N"/>
</dbReference>
<dbReference type="PANTHER" id="PTHR30303">
    <property type="entry name" value="HYDROGENASE ISOENZYMES FORMATION PROTEIN HYPE"/>
    <property type="match status" value="1"/>
</dbReference>
<name>A0A497ES58_9CREN</name>
<dbReference type="Gene3D" id="3.30.1330.10">
    <property type="entry name" value="PurM-like, N-terminal domain"/>
    <property type="match status" value="1"/>
</dbReference>
<evidence type="ECO:0000313" key="4">
    <source>
        <dbReference type="EMBL" id="RLE50193.1"/>
    </source>
</evidence>
<gene>
    <name evidence="4" type="ORF">DRJ31_02260</name>
</gene>
<dbReference type="InterPro" id="IPR036676">
    <property type="entry name" value="PurM-like_C_sf"/>
</dbReference>
<dbReference type="SUPFAM" id="SSF55326">
    <property type="entry name" value="PurM N-terminal domain-like"/>
    <property type="match status" value="1"/>
</dbReference>
<comment type="caution">
    <text evidence="4">The sequence shown here is derived from an EMBL/GenBank/DDBJ whole genome shotgun (WGS) entry which is preliminary data.</text>
</comment>
<dbReference type="GO" id="GO:0051604">
    <property type="term" value="P:protein maturation"/>
    <property type="evidence" value="ECO:0007669"/>
    <property type="project" value="TreeGrafter"/>
</dbReference>
<evidence type="ECO:0000259" key="3">
    <source>
        <dbReference type="Pfam" id="PF02769"/>
    </source>
</evidence>
<proteinExistence type="inferred from homology"/>
<dbReference type="CDD" id="cd06061">
    <property type="entry name" value="PurM-like1"/>
    <property type="match status" value="1"/>
</dbReference>
<dbReference type="Proteomes" id="UP000278475">
    <property type="component" value="Unassembled WGS sequence"/>
</dbReference>
<accession>A0A497ES58</accession>
<comment type="similarity">
    <text evidence="1">Belongs to the HypE family.</text>
</comment>
<dbReference type="PIRSF" id="PIRSF005644">
    <property type="entry name" value="Hdrgns_mtr_HypE"/>
    <property type="match status" value="1"/>
</dbReference>
<sequence>MLPVGKVANEILLRYVFNKPVEDPSILLGPGLGEDAAVVRVGDSLLVLKSDPITGAVENIGWLAVHINANDVATRGAVPKWFLATILLPENCEEQLLAKIFDQISSALSELNAFLVGGHTEVCAGLNRPIVVGSMAGLVKGNKFFTSSGAKPGDAIVLTKTVGIEGTAVLASDYEQVLVKELGEDLVTKAKSMIKQISVVKDCLTAIEVEHVSAIHDLTEGGLITALYELSEASNVGFKVELSSVPIADVTLAVCEALKVNPYQLVSSGAVLITVEKSFVEELISKLKEAGVKATVIGEVVEKSSGRLFLMGGKPVELRVQQEELWKVFKEYFR</sequence>
<evidence type="ECO:0000256" key="1">
    <source>
        <dbReference type="ARBA" id="ARBA00006243"/>
    </source>
</evidence>
<reference evidence="4 5" key="1">
    <citation type="submission" date="2018-06" db="EMBL/GenBank/DDBJ databases">
        <title>Extensive metabolic versatility and redundancy in microbially diverse, dynamic hydrothermal sediments.</title>
        <authorList>
            <person name="Dombrowski N."/>
            <person name="Teske A."/>
            <person name="Baker B.J."/>
        </authorList>
    </citation>
    <scope>NUCLEOTIDE SEQUENCE [LARGE SCALE GENOMIC DNA]</scope>
    <source>
        <strain evidence="4">B66_G16</strain>
    </source>
</reference>